<dbReference type="AlphaFoldDB" id="A0A1J1HI25"/>
<accession>A0A1J1HI25</accession>
<organism evidence="1 2">
    <name type="scientific">Clunio marinus</name>
    <dbReference type="NCBI Taxonomy" id="568069"/>
    <lineage>
        <taxon>Eukaryota</taxon>
        <taxon>Metazoa</taxon>
        <taxon>Ecdysozoa</taxon>
        <taxon>Arthropoda</taxon>
        <taxon>Hexapoda</taxon>
        <taxon>Insecta</taxon>
        <taxon>Pterygota</taxon>
        <taxon>Neoptera</taxon>
        <taxon>Endopterygota</taxon>
        <taxon>Diptera</taxon>
        <taxon>Nematocera</taxon>
        <taxon>Chironomoidea</taxon>
        <taxon>Chironomidae</taxon>
        <taxon>Clunio</taxon>
    </lineage>
</organism>
<protein>
    <submittedName>
        <fullName evidence="1">CLUMA_CG001454, isoform A</fullName>
    </submittedName>
</protein>
<dbReference type="Proteomes" id="UP000183832">
    <property type="component" value="Unassembled WGS sequence"/>
</dbReference>
<dbReference type="EMBL" id="CVRI01000004">
    <property type="protein sequence ID" value="CRK87661.1"/>
    <property type="molecule type" value="Genomic_DNA"/>
</dbReference>
<evidence type="ECO:0000313" key="1">
    <source>
        <dbReference type="EMBL" id="CRK87661.1"/>
    </source>
</evidence>
<proteinExistence type="predicted"/>
<gene>
    <name evidence="1" type="ORF">CLUMA_CG001454</name>
</gene>
<name>A0A1J1HI25_9DIPT</name>
<evidence type="ECO:0000313" key="2">
    <source>
        <dbReference type="Proteomes" id="UP000183832"/>
    </source>
</evidence>
<keyword evidence="2" id="KW-1185">Reference proteome</keyword>
<sequence>MRVRLALDAPFCGCPCNMKPTVDIETTFLERKNVKIKETEQETTILRKANLKAEEENAAR</sequence>
<reference evidence="1 2" key="1">
    <citation type="submission" date="2015-04" db="EMBL/GenBank/DDBJ databases">
        <authorList>
            <person name="Syromyatnikov M.Y."/>
            <person name="Popov V.N."/>
        </authorList>
    </citation>
    <scope>NUCLEOTIDE SEQUENCE [LARGE SCALE GENOMIC DNA]</scope>
</reference>